<evidence type="ECO:0000256" key="1">
    <source>
        <dbReference type="SAM" id="SignalP"/>
    </source>
</evidence>
<keyword evidence="3" id="KW-1185">Reference proteome</keyword>
<keyword evidence="1" id="KW-0732">Signal</keyword>
<evidence type="ECO:0000313" key="3">
    <source>
        <dbReference type="Proteomes" id="UP001201980"/>
    </source>
</evidence>
<reference evidence="2" key="1">
    <citation type="submission" date="2022-07" db="EMBL/GenBank/DDBJ databases">
        <title>Draft genome sequence of Zalerion maritima ATCC 34329, a (micro)plastics degrading marine fungus.</title>
        <authorList>
            <person name="Paco A."/>
            <person name="Goncalves M.F.M."/>
            <person name="Rocha-Santos T.A.P."/>
            <person name="Alves A."/>
        </authorList>
    </citation>
    <scope>NUCLEOTIDE SEQUENCE</scope>
    <source>
        <strain evidence="2">ATCC 34329</strain>
    </source>
</reference>
<proteinExistence type="predicted"/>
<gene>
    <name evidence="2" type="ORF">MKZ38_005688</name>
</gene>
<dbReference type="EMBL" id="JAKWBI020000340">
    <property type="protein sequence ID" value="KAJ2896315.1"/>
    <property type="molecule type" value="Genomic_DNA"/>
</dbReference>
<feature type="signal peptide" evidence="1">
    <location>
        <begin position="1"/>
        <end position="28"/>
    </location>
</feature>
<organism evidence="2 3">
    <name type="scientific">Zalerion maritima</name>
    <dbReference type="NCBI Taxonomy" id="339359"/>
    <lineage>
        <taxon>Eukaryota</taxon>
        <taxon>Fungi</taxon>
        <taxon>Dikarya</taxon>
        <taxon>Ascomycota</taxon>
        <taxon>Pezizomycotina</taxon>
        <taxon>Sordariomycetes</taxon>
        <taxon>Lulworthiomycetidae</taxon>
        <taxon>Lulworthiales</taxon>
        <taxon>Lulworthiaceae</taxon>
        <taxon>Zalerion</taxon>
    </lineage>
</organism>
<accession>A0AAD5RJW8</accession>
<evidence type="ECO:0000313" key="2">
    <source>
        <dbReference type="EMBL" id="KAJ2896315.1"/>
    </source>
</evidence>
<protein>
    <submittedName>
        <fullName evidence="2">Uncharacterized protein</fullName>
    </submittedName>
</protein>
<dbReference type="AlphaFoldDB" id="A0AAD5RJW8"/>
<name>A0AAD5RJW8_9PEZI</name>
<feature type="chain" id="PRO_5042090342" evidence="1">
    <location>
        <begin position="29"/>
        <end position="87"/>
    </location>
</feature>
<dbReference type="Proteomes" id="UP001201980">
    <property type="component" value="Unassembled WGS sequence"/>
</dbReference>
<comment type="caution">
    <text evidence="2">The sequence shown here is derived from an EMBL/GenBank/DDBJ whole genome shotgun (WGS) entry which is preliminary data.</text>
</comment>
<sequence length="87" mass="9805">MFIGAQATIAVALFTQILFQISLDATDAISFFSFYCSLALREVEKKKSKITKRARYRTPEILDAATNTIHHAARIVFRNAMLTSMAF</sequence>